<dbReference type="OrthoDB" id="8454348at2"/>
<accession>A0A1M6YMA1</accession>
<dbReference type="EMBL" id="FQZU01000051">
    <property type="protein sequence ID" value="SHL19222.1"/>
    <property type="molecule type" value="Genomic_DNA"/>
</dbReference>
<name>A0A1M6YMA1_9BACT</name>
<protein>
    <submittedName>
        <fullName evidence="1">Uncharacterized protein</fullName>
    </submittedName>
</protein>
<proteinExistence type="predicted"/>
<evidence type="ECO:0000313" key="2">
    <source>
        <dbReference type="Proteomes" id="UP000183994"/>
    </source>
</evidence>
<organism evidence="1 2">
    <name type="scientific">Desulfatibacillum alkenivorans DSM 16219</name>
    <dbReference type="NCBI Taxonomy" id="1121393"/>
    <lineage>
        <taxon>Bacteria</taxon>
        <taxon>Pseudomonadati</taxon>
        <taxon>Thermodesulfobacteriota</taxon>
        <taxon>Desulfobacteria</taxon>
        <taxon>Desulfobacterales</taxon>
        <taxon>Desulfatibacillaceae</taxon>
        <taxon>Desulfatibacillum</taxon>
    </lineage>
</organism>
<keyword evidence="2" id="KW-1185">Reference proteome</keyword>
<reference evidence="2" key="1">
    <citation type="submission" date="2016-11" db="EMBL/GenBank/DDBJ databases">
        <authorList>
            <person name="Varghese N."/>
            <person name="Submissions S."/>
        </authorList>
    </citation>
    <scope>NUCLEOTIDE SEQUENCE [LARGE SCALE GENOMIC DNA]</scope>
    <source>
        <strain evidence="2">DSM 16219</strain>
    </source>
</reference>
<dbReference type="RefSeq" id="WP_073478769.1">
    <property type="nucleotide sequence ID" value="NZ_FQZU01000051.1"/>
</dbReference>
<dbReference type="STRING" id="1121393.SAMN02745216_04788"/>
<gene>
    <name evidence="1" type="ORF">SAMN02745216_04788</name>
</gene>
<dbReference type="Proteomes" id="UP000183994">
    <property type="component" value="Unassembled WGS sequence"/>
</dbReference>
<dbReference type="AlphaFoldDB" id="A0A1M6YMA1"/>
<evidence type="ECO:0000313" key="1">
    <source>
        <dbReference type="EMBL" id="SHL19222.1"/>
    </source>
</evidence>
<sequence length="255" mass="28922">MPYSKRAKQIGIDRLVRLQWLEKTTNLLLAGNEAPEVKLALQEELSGAFRSNNTKVRGSIDKSITILLKIWSNVPKELLPLKEDGHKLLRTLHRENHIAVHWGMTMAVYPFWGAVATQTGRLLNLQGSAAASQVQRRIMEDYGERETVSRRVRYVLRSFLDWGVLEETSQKGIYTSREKIVIDDVHLISWLLEASLYARNNNSSPMQDLLSSPSLFPFQINPIHAGVLAGMSPRLECLRHGVDQDLIMLKNQSAL</sequence>